<dbReference type="EC" id="4.2.2.n1" evidence="2"/>
<proteinExistence type="predicted"/>
<dbReference type="GO" id="GO:0009253">
    <property type="term" value="P:peptidoglycan catabolic process"/>
    <property type="evidence" value="ECO:0007669"/>
    <property type="project" value="TreeGrafter"/>
</dbReference>
<dbReference type="RefSeq" id="WP_161824424.1">
    <property type="nucleotide sequence ID" value="NZ_WVIC01000008.1"/>
</dbReference>
<comment type="caution">
    <text evidence="8">The sequence shown here is derived from an EMBL/GenBank/DDBJ whole genome shotgun (WGS) entry which is preliminary data.</text>
</comment>
<dbReference type="Gene3D" id="2.40.240.50">
    <property type="entry name" value="Barwin-like endoglucanases"/>
    <property type="match status" value="1"/>
</dbReference>
<gene>
    <name evidence="8" type="ORF">GS597_05330</name>
</gene>
<keyword evidence="3" id="KW-0456">Lyase</keyword>
<feature type="domain" description="Lytic transglycosylase MltA" evidence="7">
    <location>
        <begin position="147"/>
        <end position="288"/>
    </location>
</feature>
<dbReference type="GO" id="GO:0071555">
    <property type="term" value="P:cell wall organization"/>
    <property type="evidence" value="ECO:0007669"/>
    <property type="project" value="UniProtKB-KW"/>
</dbReference>
<evidence type="ECO:0000259" key="7">
    <source>
        <dbReference type="SMART" id="SM00925"/>
    </source>
</evidence>
<dbReference type="AlphaFoldDB" id="A0A8K1ZW31"/>
<dbReference type="Pfam" id="PF06725">
    <property type="entry name" value="3D"/>
    <property type="match status" value="1"/>
</dbReference>
<dbReference type="InterPro" id="IPR026044">
    <property type="entry name" value="MltA"/>
</dbReference>
<evidence type="ECO:0000256" key="5">
    <source>
        <dbReference type="ARBA" id="ARBA00030918"/>
    </source>
</evidence>
<dbReference type="InterPro" id="IPR010611">
    <property type="entry name" value="3D_dom"/>
</dbReference>
<dbReference type="Pfam" id="PF03562">
    <property type="entry name" value="MltA"/>
    <property type="match status" value="1"/>
</dbReference>
<dbReference type="PANTHER" id="PTHR30124:SF0">
    <property type="entry name" value="MEMBRANE-BOUND LYTIC MUREIN TRANSGLYCOSYLASE A"/>
    <property type="match status" value="1"/>
</dbReference>
<dbReference type="InterPro" id="IPR036908">
    <property type="entry name" value="RlpA-like_sf"/>
</dbReference>
<dbReference type="Gene3D" id="2.40.40.10">
    <property type="entry name" value="RlpA-like domain"/>
    <property type="match status" value="1"/>
</dbReference>
<keyword evidence="6" id="KW-0732">Signal</keyword>
<dbReference type="SUPFAM" id="SSF50685">
    <property type="entry name" value="Barwin-like endoglucanases"/>
    <property type="match status" value="1"/>
</dbReference>
<evidence type="ECO:0000256" key="3">
    <source>
        <dbReference type="ARBA" id="ARBA00023239"/>
    </source>
</evidence>
<dbReference type="GO" id="GO:0009254">
    <property type="term" value="P:peptidoglycan turnover"/>
    <property type="evidence" value="ECO:0007669"/>
    <property type="project" value="InterPro"/>
</dbReference>
<keyword evidence="9" id="KW-1185">Reference proteome</keyword>
<comment type="catalytic activity">
    <reaction evidence="1">
        <text>Exolytic cleavage of the (1-&gt;4)-beta-glycosidic linkage between N-acetylmuramic acid (MurNAc) and N-acetylglucosamine (GlcNAc) residues in peptidoglycan, from either the reducing or the non-reducing ends of the peptidoglycan chains, with concomitant formation of a 1,6-anhydrobond in the MurNAc residue.</text>
        <dbReference type="EC" id="4.2.2.n1"/>
    </reaction>
</comment>
<dbReference type="GO" id="GO:0008933">
    <property type="term" value="F:peptidoglycan lytic transglycosylase activity"/>
    <property type="evidence" value="ECO:0007669"/>
    <property type="project" value="TreeGrafter"/>
</dbReference>
<feature type="signal peptide" evidence="6">
    <location>
        <begin position="1"/>
        <end position="25"/>
    </location>
</feature>
<accession>A0A8K1ZW31</accession>
<dbReference type="InterPro" id="IPR005300">
    <property type="entry name" value="MltA_B"/>
</dbReference>
<evidence type="ECO:0000256" key="6">
    <source>
        <dbReference type="SAM" id="SignalP"/>
    </source>
</evidence>
<evidence type="ECO:0000256" key="4">
    <source>
        <dbReference type="ARBA" id="ARBA00023316"/>
    </source>
</evidence>
<organism evidence="8 9">
    <name type="scientific">Petrachloros mirabilis ULC683</name>
    <dbReference type="NCBI Taxonomy" id="2781853"/>
    <lineage>
        <taxon>Bacteria</taxon>
        <taxon>Bacillati</taxon>
        <taxon>Cyanobacteriota</taxon>
        <taxon>Cyanophyceae</taxon>
        <taxon>Synechococcales</taxon>
        <taxon>Petrachlorosaceae</taxon>
        <taxon>Petrachloros</taxon>
        <taxon>Petrachloros mirabilis</taxon>
    </lineage>
</organism>
<name>A0A8K1ZW31_9CYAN</name>
<evidence type="ECO:0000313" key="9">
    <source>
        <dbReference type="Proteomes" id="UP000607397"/>
    </source>
</evidence>
<dbReference type="PIRSF" id="PIRSF019422">
    <property type="entry name" value="MltA"/>
    <property type="match status" value="1"/>
</dbReference>
<dbReference type="CDD" id="cd14485">
    <property type="entry name" value="mltA_like_LT_A"/>
    <property type="match status" value="1"/>
</dbReference>
<dbReference type="GO" id="GO:0019867">
    <property type="term" value="C:outer membrane"/>
    <property type="evidence" value="ECO:0007669"/>
    <property type="project" value="InterPro"/>
</dbReference>
<evidence type="ECO:0000256" key="1">
    <source>
        <dbReference type="ARBA" id="ARBA00001420"/>
    </source>
</evidence>
<dbReference type="GO" id="GO:0004553">
    <property type="term" value="F:hydrolase activity, hydrolyzing O-glycosyl compounds"/>
    <property type="evidence" value="ECO:0007669"/>
    <property type="project" value="InterPro"/>
</dbReference>
<evidence type="ECO:0000256" key="2">
    <source>
        <dbReference type="ARBA" id="ARBA00012587"/>
    </source>
</evidence>
<evidence type="ECO:0000313" key="8">
    <source>
        <dbReference type="EMBL" id="NCJ05943.1"/>
    </source>
</evidence>
<sequence>MSRLWLLKFSTAVLLSGAIALSATAMTRTPLRVIPTAQLPEQAGLDDRLWERFDGSIGDKSALISAIEYSLRYLGTPKAEVDYRHYPVPGVSRDRVLRSLRRFRDLLQKHNSSQSLAAAVRQEFTFYEAIGTDGQGTVEFTGYYEPTYTASRVRTHEYRYPLYRAPANFAQWSQPHPTRAELEGKDGLQAAQGRLRGLELVWLRDRLEAFLIQVQGSARLNLIGGGVMSVGYAGKTNHPYTSIGRELVNAGLFTLEELSLPLVIQHFQDHPQDMEVYLPRNKSFVFFRETHGAPATGSLGVPVTAERSIATDKSLMPPGGLALVYAQVPDYNPAGKIELPWVSRFVLDQDTGSAIKGPGRVDLFMGTGTGAKERAGLINSAGRLYYLLLKE</sequence>
<feature type="chain" id="PRO_5035457652" description="peptidoglycan lytic exotransglycosylase" evidence="6">
    <location>
        <begin position="26"/>
        <end position="391"/>
    </location>
</feature>
<dbReference type="SMART" id="SM00925">
    <property type="entry name" value="MltA"/>
    <property type="match status" value="1"/>
</dbReference>
<dbReference type="Proteomes" id="UP000607397">
    <property type="component" value="Unassembled WGS sequence"/>
</dbReference>
<dbReference type="EMBL" id="WVIC01000008">
    <property type="protein sequence ID" value="NCJ05943.1"/>
    <property type="molecule type" value="Genomic_DNA"/>
</dbReference>
<keyword evidence="4" id="KW-0961">Cell wall biogenesis/degradation</keyword>
<dbReference type="CDD" id="cd14668">
    <property type="entry name" value="mlta_B"/>
    <property type="match status" value="1"/>
</dbReference>
<dbReference type="PANTHER" id="PTHR30124">
    <property type="entry name" value="MEMBRANE-BOUND LYTIC MUREIN TRANSGLYCOSYLASE A"/>
    <property type="match status" value="1"/>
</dbReference>
<reference evidence="8" key="1">
    <citation type="submission" date="2019-12" db="EMBL/GenBank/DDBJ databases">
        <title>High-Quality draft genome sequences of three cyanobacteria isolated from the limestone walls of the Old Cathedral of Coimbra.</title>
        <authorList>
            <person name="Tiago I."/>
            <person name="Soares F."/>
            <person name="Portugal A."/>
        </authorList>
    </citation>
    <scope>NUCLEOTIDE SEQUENCE [LARGE SCALE GENOMIC DNA]</scope>
    <source>
        <strain evidence="8">C</strain>
    </source>
</reference>
<protein>
    <recommendedName>
        <fullName evidence="2">peptidoglycan lytic exotransglycosylase</fullName>
        <ecNumber evidence="2">4.2.2.n1</ecNumber>
    </recommendedName>
    <alternativeName>
        <fullName evidence="5">Murein hydrolase A</fullName>
    </alternativeName>
</protein>